<dbReference type="VEuPathDB" id="VectorBase:GBRI034836"/>
<sequence>MYLLNIDFCEFFCDIDNPNKWRKTLWAKLQNLGSFMIRRDVDLFLWVVPKLCIIYLLPPISLTISRSNHIYSKERIDGKERSGERKSNIESFQSLGALTTNTYLDFFYESNAPLLALYLLLDDLSRSALYLAGYELMINDFCFNY</sequence>
<keyword evidence="1" id="KW-0472">Membrane</keyword>
<evidence type="ECO:0000313" key="2">
    <source>
        <dbReference type="EnsemblMetazoa" id="GBRI034836-PA"/>
    </source>
</evidence>
<keyword evidence="1" id="KW-0812">Transmembrane</keyword>
<evidence type="ECO:0000313" key="3">
    <source>
        <dbReference type="Proteomes" id="UP000091820"/>
    </source>
</evidence>
<reference evidence="3" key="1">
    <citation type="submission" date="2014-03" db="EMBL/GenBank/DDBJ databases">
        <authorList>
            <person name="Aksoy S."/>
            <person name="Warren W."/>
            <person name="Wilson R.K."/>
        </authorList>
    </citation>
    <scope>NUCLEOTIDE SEQUENCE [LARGE SCALE GENOMIC DNA]</scope>
    <source>
        <strain evidence="3">IAEA</strain>
    </source>
</reference>
<evidence type="ECO:0000256" key="1">
    <source>
        <dbReference type="SAM" id="Phobius"/>
    </source>
</evidence>
<dbReference type="EnsemblMetazoa" id="GBRI034836-RA">
    <property type="protein sequence ID" value="GBRI034836-PA"/>
    <property type="gene ID" value="GBRI034836"/>
</dbReference>
<dbReference type="Proteomes" id="UP000091820">
    <property type="component" value="Unassembled WGS sequence"/>
</dbReference>
<proteinExistence type="predicted"/>
<protein>
    <submittedName>
        <fullName evidence="2">Uncharacterized protein</fullName>
    </submittedName>
</protein>
<feature type="transmembrane region" description="Helical" evidence="1">
    <location>
        <begin position="43"/>
        <end position="65"/>
    </location>
</feature>
<reference evidence="2" key="2">
    <citation type="submission" date="2020-05" db="UniProtKB">
        <authorList>
            <consortium name="EnsemblMetazoa"/>
        </authorList>
    </citation>
    <scope>IDENTIFICATION</scope>
    <source>
        <strain evidence="2">IAEA</strain>
    </source>
</reference>
<organism evidence="2 3">
    <name type="scientific">Glossina brevipalpis</name>
    <dbReference type="NCBI Taxonomy" id="37001"/>
    <lineage>
        <taxon>Eukaryota</taxon>
        <taxon>Metazoa</taxon>
        <taxon>Ecdysozoa</taxon>
        <taxon>Arthropoda</taxon>
        <taxon>Hexapoda</taxon>
        <taxon>Insecta</taxon>
        <taxon>Pterygota</taxon>
        <taxon>Neoptera</taxon>
        <taxon>Endopterygota</taxon>
        <taxon>Diptera</taxon>
        <taxon>Brachycera</taxon>
        <taxon>Muscomorpha</taxon>
        <taxon>Hippoboscoidea</taxon>
        <taxon>Glossinidae</taxon>
        <taxon>Glossina</taxon>
    </lineage>
</organism>
<keyword evidence="1" id="KW-1133">Transmembrane helix</keyword>
<keyword evidence="3" id="KW-1185">Reference proteome</keyword>
<dbReference type="AlphaFoldDB" id="A0A1A9WWB3"/>
<accession>A0A1A9WWB3</accession>
<name>A0A1A9WWB3_9MUSC</name>